<evidence type="ECO:0000256" key="1">
    <source>
        <dbReference type="SAM" id="Phobius"/>
    </source>
</evidence>
<dbReference type="RefSeq" id="WP_115415471.1">
    <property type="nucleotide sequence ID" value="NZ_CP031357.1"/>
</dbReference>
<evidence type="ECO:0000313" key="3">
    <source>
        <dbReference type="Proteomes" id="UP000254508"/>
    </source>
</evidence>
<gene>
    <name evidence="2" type="ORF">DVR09_02130</name>
</gene>
<organism evidence="2 3">
    <name type="scientific">Erythrobacter aureus</name>
    <dbReference type="NCBI Taxonomy" id="2182384"/>
    <lineage>
        <taxon>Bacteria</taxon>
        <taxon>Pseudomonadati</taxon>
        <taxon>Pseudomonadota</taxon>
        <taxon>Alphaproteobacteria</taxon>
        <taxon>Sphingomonadales</taxon>
        <taxon>Erythrobacteraceae</taxon>
        <taxon>Erythrobacter/Porphyrobacter group</taxon>
        <taxon>Erythrobacter</taxon>
    </lineage>
</organism>
<feature type="transmembrane region" description="Helical" evidence="1">
    <location>
        <begin position="105"/>
        <end position="122"/>
    </location>
</feature>
<keyword evidence="1" id="KW-1133">Transmembrane helix</keyword>
<dbReference type="EMBL" id="CP031357">
    <property type="protein sequence ID" value="AXK41282.1"/>
    <property type="molecule type" value="Genomic_DNA"/>
</dbReference>
<name>A0A345YBI0_9SPHN</name>
<keyword evidence="1" id="KW-0812">Transmembrane</keyword>
<dbReference type="OrthoDB" id="7509246at2"/>
<accession>A0A345YBI0</accession>
<keyword evidence="1" id="KW-0472">Membrane</keyword>
<reference evidence="3" key="1">
    <citation type="submission" date="2018-07" db="EMBL/GenBank/DDBJ databases">
        <title>Genome sequence of Erythrobacter strain YH-07, an antagonistic bacterium isolated from Yellow Sea.</title>
        <authorList>
            <person name="Tang T."/>
            <person name="Liu Q."/>
            <person name="Sun X."/>
        </authorList>
    </citation>
    <scope>NUCLEOTIDE SEQUENCE [LARGE SCALE GENOMIC DNA]</scope>
    <source>
        <strain evidence="3">YH-07</strain>
    </source>
</reference>
<protein>
    <submittedName>
        <fullName evidence="2">Uncharacterized protein</fullName>
    </submittedName>
</protein>
<dbReference type="Proteomes" id="UP000254508">
    <property type="component" value="Chromosome"/>
</dbReference>
<keyword evidence="3" id="KW-1185">Reference proteome</keyword>
<feature type="transmembrane region" description="Helical" evidence="1">
    <location>
        <begin position="51"/>
        <end position="69"/>
    </location>
</feature>
<sequence length="139" mass="15298">MRPVSILWFERLFLLSLVLVLVNSVVQYDAFLAQIRSDPALAAMGPGNGFAVGVIAISLLIPLILWYFIARRASVIAKWMLVVLTAFGLLFVNFDPATMFNPARLTSLVVTVLQLAAIALLFRADARAWLSRTDDHAAP</sequence>
<dbReference type="AlphaFoldDB" id="A0A345YBI0"/>
<proteinExistence type="predicted"/>
<dbReference type="KEGG" id="err:DVR09_02130"/>
<feature type="transmembrane region" description="Helical" evidence="1">
    <location>
        <begin position="76"/>
        <end position="93"/>
    </location>
</feature>
<evidence type="ECO:0000313" key="2">
    <source>
        <dbReference type="EMBL" id="AXK41282.1"/>
    </source>
</evidence>